<dbReference type="AlphaFoldDB" id="A0AAV3RJN0"/>
<name>A0AAV3RJN0_LITER</name>
<dbReference type="Proteomes" id="UP001454036">
    <property type="component" value="Unassembled WGS sequence"/>
</dbReference>
<reference evidence="1 2" key="1">
    <citation type="submission" date="2024-01" db="EMBL/GenBank/DDBJ databases">
        <title>The complete chloroplast genome sequence of Lithospermum erythrorhizon: insights into the phylogenetic relationship among Boraginaceae species and the maternal lineages of purple gromwells.</title>
        <authorList>
            <person name="Okada T."/>
            <person name="Watanabe K."/>
        </authorList>
    </citation>
    <scope>NUCLEOTIDE SEQUENCE [LARGE SCALE GENOMIC DNA]</scope>
</reference>
<proteinExistence type="predicted"/>
<organism evidence="1 2">
    <name type="scientific">Lithospermum erythrorhizon</name>
    <name type="common">Purple gromwell</name>
    <name type="synonym">Lithospermum officinale var. erythrorhizon</name>
    <dbReference type="NCBI Taxonomy" id="34254"/>
    <lineage>
        <taxon>Eukaryota</taxon>
        <taxon>Viridiplantae</taxon>
        <taxon>Streptophyta</taxon>
        <taxon>Embryophyta</taxon>
        <taxon>Tracheophyta</taxon>
        <taxon>Spermatophyta</taxon>
        <taxon>Magnoliopsida</taxon>
        <taxon>eudicotyledons</taxon>
        <taxon>Gunneridae</taxon>
        <taxon>Pentapetalae</taxon>
        <taxon>asterids</taxon>
        <taxon>lamiids</taxon>
        <taxon>Boraginales</taxon>
        <taxon>Boraginaceae</taxon>
        <taxon>Boraginoideae</taxon>
        <taxon>Lithospermeae</taxon>
        <taxon>Lithospermum</taxon>
    </lineage>
</organism>
<dbReference type="EMBL" id="BAABME010009423">
    <property type="protein sequence ID" value="GAA0175142.1"/>
    <property type="molecule type" value="Genomic_DNA"/>
</dbReference>
<gene>
    <name evidence="1" type="ORF">LIER_28379</name>
</gene>
<keyword evidence="2" id="KW-1185">Reference proteome</keyword>
<comment type="caution">
    <text evidence="1">The sequence shown here is derived from an EMBL/GenBank/DDBJ whole genome shotgun (WGS) entry which is preliminary data.</text>
</comment>
<accession>A0AAV3RJN0</accession>
<protein>
    <submittedName>
        <fullName evidence="1">Uncharacterized protein</fullName>
    </submittedName>
</protein>
<evidence type="ECO:0000313" key="1">
    <source>
        <dbReference type="EMBL" id="GAA0175142.1"/>
    </source>
</evidence>
<evidence type="ECO:0000313" key="2">
    <source>
        <dbReference type="Proteomes" id="UP001454036"/>
    </source>
</evidence>
<sequence>MESNVDPSMVKVTDAQMVPSVVSRVVRDGIDYQNIPAFVPGVPGVTLPVTVVPAVFASGGGGCGQVPPAFATTVTLPHQPPTVTVM</sequence>